<feature type="transmembrane region" description="Helical" evidence="1">
    <location>
        <begin position="93"/>
        <end position="114"/>
    </location>
</feature>
<dbReference type="Proteomes" id="UP000324222">
    <property type="component" value="Unassembled WGS sequence"/>
</dbReference>
<evidence type="ECO:0000256" key="1">
    <source>
        <dbReference type="SAM" id="Phobius"/>
    </source>
</evidence>
<keyword evidence="1" id="KW-0812">Transmembrane</keyword>
<evidence type="ECO:0000313" key="2">
    <source>
        <dbReference type="EMBL" id="MPC78445.1"/>
    </source>
</evidence>
<protein>
    <recommendedName>
        <fullName evidence="4">Transmembrane protein</fullName>
    </recommendedName>
</protein>
<accession>A0A5B7I8H8</accession>
<keyword evidence="1" id="KW-0472">Membrane</keyword>
<sequence length="143" mass="15703">MQISATDPRLEELVTALTCSLWRRRERAPVVSLFLPSPPSLVLDSASLLYRARFLPASPCFAFLPSLVSLIQPFFFLIVSVSSLPPSCPCLSILSLVSLIQPHFFLIMPVSFLLPRVLPASFLPRPSAAFLASTSILRCENAS</sequence>
<comment type="caution">
    <text evidence="2">The sequence shown here is derived from an EMBL/GenBank/DDBJ whole genome shotgun (WGS) entry which is preliminary data.</text>
</comment>
<evidence type="ECO:0008006" key="4">
    <source>
        <dbReference type="Google" id="ProtNLM"/>
    </source>
</evidence>
<name>A0A5B7I8H8_PORTR</name>
<gene>
    <name evidence="2" type="ORF">E2C01_072932</name>
</gene>
<keyword evidence="1" id="KW-1133">Transmembrane helix</keyword>
<feature type="transmembrane region" description="Helical" evidence="1">
    <location>
        <begin position="60"/>
        <end position="81"/>
    </location>
</feature>
<evidence type="ECO:0000313" key="3">
    <source>
        <dbReference type="Proteomes" id="UP000324222"/>
    </source>
</evidence>
<organism evidence="2 3">
    <name type="scientific">Portunus trituberculatus</name>
    <name type="common">Swimming crab</name>
    <name type="synonym">Neptunus trituberculatus</name>
    <dbReference type="NCBI Taxonomy" id="210409"/>
    <lineage>
        <taxon>Eukaryota</taxon>
        <taxon>Metazoa</taxon>
        <taxon>Ecdysozoa</taxon>
        <taxon>Arthropoda</taxon>
        <taxon>Crustacea</taxon>
        <taxon>Multicrustacea</taxon>
        <taxon>Malacostraca</taxon>
        <taxon>Eumalacostraca</taxon>
        <taxon>Eucarida</taxon>
        <taxon>Decapoda</taxon>
        <taxon>Pleocyemata</taxon>
        <taxon>Brachyura</taxon>
        <taxon>Eubrachyura</taxon>
        <taxon>Portunoidea</taxon>
        <taxon>Portunidae</taxon>
        <taxon>Portuninae</taxon>
        <taxon>Portunus</taxon>
    </lineage>
</organism>
<reference evidence="2 3" key="1">
    <citation type="submission" date="2019-05" db="EMBL/GenBank/DDBJ databases">
        <title>Another draft genome of Portunus trituberculatus and its Hox gene families provides insights of decapod evolution.</title>
        <authorList>
            <person name="Jeong J.-H."/>
            <person name="Song I."/>
            <person name="Kim S."/>
            <person name="Choi T."/>
            <person name="Kim D."/>
            <person name="Ryu S."/>
            <person name="Kim W."/>
        </authorList>
    </citation>
    <scope>NUCLEOTIDE SEQUENCE [LARGE SCALE GENOMIC DNA]</scope>
    <source>
        <tissue evidence="2">Muscle</tissue>
    </source>
</reference>
<proteinExistence type="predicted"/>
<dbReference type="EMBL" id="VSRR010048440">
    <property type="protein sequence ID" value="MPC78445.1"/>
    <property type="molecule type" value="Genomic_DNA"/>
</dbReference>
<keyword evidence="3" id="KW-1185">Reference proteome</keyword>
<dbReference type="AlphaFoldDB" id="A0A5B7I8H8"/>